<evidence type="ECO:0000256" key="1">
    <source>
        <dbReference type="SAM" id="MobiDB-lite"/>
    </source>
</evidence>
<dbReference type="OrthoDB" id="10267663at2759"/>
<keyword evidence="3" id="KW-1185">Reference proteome</keyword>
<comment type="caution">
    <text evidence="2">The sequence shown here is derived from an EMBL/GenBank/DDBJ whole genome shotgun (WGS) entry which is preliminary data.</text>
</comment>
<evidence type="ECO:0000313" key="3">
    <source>
        <dbReference type="Proteomes" id="UP000674318"/>
    </source>
</evidence>
<dbReference type="KEGG" id="phet:94286329"/>
<evidence type="ECO:0000313" key="2">
    <source>
        <dbReference type="EMBL" id="KAG5490081.1"/>
    </source>
</evidence>
<proteinExistence type="predicted"/>
<dbReference type="Pfam" id="PF01904">
    <property type="entry name" value="DUF72"/>
    <property type="match status" value="1"/>
</dbReference>
<accession>A0A836HB77</accession>
<dbReference type="GeneID" id="94286329"/>
<feature type="region of interest" description="Disordered" evidence="1">
    <location>
        <begin position="464"/>
        <end position="505"/>
    </location>
</feature>
<dbReference type="PANTHER" id="PTHR30348">
    <property type="entry name" value="UNCHARACTERIZED PROTEIN YECE"/>
    <property type="match status" value="1"/>
</dbReference>
<dbReference type="InterPro" id="IPR036520">
    <property type="entry name" value="UPF0759_sf"/>
</dbReference>
<feature type="region of interest" description="Disordered" evidence="1">
    <location>
        <begin position="260"/>
        <end position="285"/>
    </location>
</feature>
<dbReference type="InterPro" id="IPR002763">
    <property type="entry name" value="DUF72"/>
</dbReference>
<dbReference type="RefSeq" id="XP_067752409.1">
    <property type="nucleotide sequence ID" value="XM_067896252.1"/>
</dbReference>
<gene>
    <name evidence="2" type="ORF">JKF63_00200</name>
</gene>
<dbReference type="AlphaFoldDB" id="A0A836HB77"/>
<organism evidence="2 3">
    <name type="scientific">Porcisia hertigi</name>
    <dbReference type="NCBI Taxonomy" id="2761500"/>
    <lineage>
        <taxon>Eukaryota</taxon>
        <taxon>Discoba</taxon>
        <taxon>Euglenozoa</taxon>
        <taxon>Kinetoplastea</taxon>
        <taxon>Metakinetoplastina</taxon>
        <taxon>Trypanosomatida</taxon>
        <taxon>Trypanosomatidae</taxon>
        <taxon>Leishmaniinae</taxon>
        <taxon>Porcisia</taxon>
    </lineage>
</organism>
<dbReference type="PANTHER" id="PTHR30348:SF4">
    <property type="entry name" value="DUF72 DOMAIN-CONTAINING PROTEIN"/>
    <property type="match status" value="1"/>
</dbReference>
<feature type="compositionally biased region" description="Low complexity" evidence="1">
    <location>
        <begin position="267"/>
        <end position="285"/>
    </location>
</feature>
<protein>
    <submittedName>
        <fullName evidence="2">Uncharacterized protein</fullName>
    </submittedName>
</protein>
<dbReference type="EMBL" id="JAFJZO010000036">
    <property type="protein sequence ID" value="KAG5490081.1"/>
    <property type="molecule type" value="Genomic_DNA"/>
</dbReference>
<dbReference type="Proteomes" id="UP000674318">
    <property type="component" value="Unassembled WGS sequence"/>
</dbReference>
<dbReference type="Gene3D" id="3.20.20.410">
    <property type="entry name" value="Protein of unknown function UPF0759"/>
    <property type="match status" value="1"/>
</dbReference>
<reference evidence="2 3" key="1">
    <citation type="submission" date="2021-02" db="EMBL/GenBank/DDBJ databases">
        <title>Porcisia hertigi Genome sequencing and assembly.</title>
        <authorList>
            <person name="Almutairi H."/>
            <person name="Gatherer D."/>
        </authorList>
    </citation>
    <scope>NUCLEOTIDE SEQUENCE [LARGE SCALE GENOMIC DNA]</scope>
    <source>
        <strain evidence="2 3">C119</strain>
    </source>
</reference>
<name>A0A836HB77_9TRYP</name>
<sequence>MPDQRPAVSCASQPLTTLPVVQPSTQLQQLVERGPHDTLVQHSPYGQSRNTIYGWGNLFQRPLSATIPSHPYVHIGISSLNGVPTVGRSDRSMRSLLTRYRMKFNCLEHCYPYHKVGDTETWRAWAAMVKDSSVTNSGTIGPATAQAHPSHATKGTVTAGLAAAEPSPLRPCVVNARRFLYAIKANNFLTHVKQLDIKDAEVAEHVQVFFRERCRALEPYLGPVLIQLPPSFGYSPENIQRLTRLYQVLPHEGAQMQETMPRSLEDASSVGTSSTPAPASAAGQSQQRLRVAVEFRNRSWYREETFALLRSLRWALVVAHHHDDLTYSRVVDTGAGFLYIRLHGPLGRNVGDYGPLAMRLWAEEILQYLHPTKGGIDSGRVNSAPCETAREVFVFLNNSDSHIGGTASSVVDATCLAEQLRGLLSCASSMMSPARSVASYGAPVMGTDPPVVASIQVDTALSVAKDSQRTPQKKYVESGADARPVKRQRTALRSSVSRHDETVID</sequence>
<dbReference type="SUPFAM" id="SSF117396">
    <property type="entry name" value="TM1631-like"/>
    <property type="match status" value="1"/>
</dbReference>